<dbReference type="Gene3D" id="3.90.580.10">
    <property type="entry name" value="Zinc finger, CHC2-type domain"/>
    <property type="match status" value="1"/>
</dbReference>
<gene>
    <name evidence="7" type="ORF">PITCH_A1390018</name>
</gene>
<keyword evidence="1" id="KW-0479">Metal-binding</keyword>
<evidence type="ECO:0000256" key="3">
    <source>
        <dbReference type="ARBA" id="ARBA00022833"/>
    </source>
</evidence>
<keyword evidence="2" id="KW-0863">Zinc-finger</keyword>
<evidence type="ECO:0000256" key="2">
    <source>
        <dbReference type="ARBA" id="ARBA00022771"/>
    </source>
</evidence>
<evidence type="ECO:0000259" key="5">
    <source>
        <dbReference type="SMART" id="SM00400"/>
    </source>
</evidence>
<dbReference type="Gene3D" id="3.40.1360.10">
    <property type="match status" value="1"/>
</dbReference>
<accession>A0A445MSS5</accession>
<keyword evidence="3" id="KW-0862">Zinc</keyword>
<dbReference type="AlphaFoldDB" id="A0A445MSS5"/>
<dbReference type="InterPro" id="IPR050219">
    <property type="entry name" value="DnaG_primase"/>
</dbReference>
<dbReference type="PANTHER" id="PTHR30313:SF2">
    <property type="entry name" value="DNA PRIMASE"/>
    <property type="match status" value="1"/>
</dbReference>
<dbReference type="GO" id="GO:0005737">
    <property type="term" value="C:cytoplasm"/>
    <property type="evidence" value="ECO:0007669"/>
    <property type="project" value="TreeGrafter"/>
</dbReference>
<feature type="domain" description="Zinc finger CHC2-type" evidence="5">
    <location>
        <begin position="25"/>
        <end position="78"/>
    </location>
</feature>
<protein>
    <submittedName>
        <fullName evidence="7">Putative Predicted DNA-binding protein</fullName>
    </submittedName>
</protein>
<dbReference type="InterPro" id="IPR036977">
    <property type="entry name" value="DNA_primase_Znf_CHC2"/>
</dbReference>
<reference evidence="7" key="1">
    <citation type="submission" date="2018-01" db="EMBL/GenBank/DDBJ databases">
        <authorList>
            <person name="Regsiter A."/>
            <person name="William W."/>
        </authorList>
    </citation>
    <scope>NUCLEOTIDE SEQUENCE</scope>
    <source>
        <strain evidence="7">TRIP AH-1</strain>
    </source>
</reference>
<dbReference type="SMART" id="SM00400">
    <property type="entry name" value="ZnF_CHCC"/>
    <property type="match status" value="1"/>
</dbReference>
<proteinExistence type="predicted"/>
<dbReference type="PANTHER" id="PTHR30313">
    <property type="entry name" value="DNA PRIMASE"/>
    <property type="match status" value="1"/>
</dbReference>
<organism evidence="7">
    <name type="scientific">uncultured Desulfobacterium sp</name>
    <dbReference type="NCBI Taxonomy" id="201089"/>
    <lineage>
        <taxon>Bacteria</taxon>
        <taxon>Pseudomonadati</taxon>
        <taxon>Thermodesulfobacteriota</taxon>
        <taxon>Desulfobacteria</taxon>
        <taxon>Desulfobacterales</taxon>
        <taxon>Desulfobacteriaceae</taxon>
        <taxon>Desulfobacterium</taxon>
        <taxon>environmental samples</taxon>
    </lineage>
</organism>
<dbReference type="CDD" id="cd01029">
    <property type="entry name" value="TOPRIM_primases"/>
    <property type="match status" value="1"/>
</dbReference>
<feature type="region of interest" description="Disordered" evidence="4">
    <location>
        <begin position="76"/>
        <end position="97"/>
    </location>
</feature>
<dbReference type="Pfam" id="PF01807">
    <property type="entry name" value="Zn_ribbon_DnaG"/>
    <property type="match status" value="1"/>
</dbReference>
<evidence type="ECO:0000256" key="4">
    <source>
        <dbReference type="SAM" id="MobiDB-lite"/>
    </source>
</evidence>
<keyword evidence="7" id="KW-0238">DNA-binding</keyword>
<name>A0A445MSS5_9BACT</name>
<evidence type="ECO:0000256" key="1">
    <source>
        <dbReference type="ARBA" id="ARBA00022723"/>
    </source>
</evidence>
<dbReference type="EMBL" id="OJIN01000045">
    <property type="protein sequence ID" value="SPD72520.1"/>
    <property type="molecule type" value="Genomic_DNA"/>
</dbReference>
<dbReference type="InterPro" id="IPR013237">
    <property type="entry name" value="Phage_T7_Gp4_N"/>
</dbReference>
<dbReference type="GO" id="GO:0003677">
    <property type="term" value="F:DNA binding"/>
    <property type="evidence" value="ECO:0007669"/>
    <property type="project" value="UniProtKB-KW"/>
</dbReference>
<evidence type="ECO:0000313" key="7">
    <source>
        <dbReference type="EMBL" id="SPD72520.1"/>
    </source>
</evidence>
<evidence type="ECO:0000259" key="6">
    <source>
        <dbReference type="SMART" id="SM00778"/>
    </source>
</evidence>
<dbReference type="InterPro" id="IPR002694">
    <property type="entry name" value="Znf_CHC2"/>
</dbReference>
<dbReference type="GO" id="GO:0003899">
    <property type="term" value="F:DNA-directed RNA polymerase activity"/>
    <property type="evidence" value="ECO:0007669"/>
    <property type="project" value="InterPro"/>
</dbReference>
<dbReference type="SUPFAM" id="SSF57783">
    <property type="entry name" value="Zinc beta-ribbon"/>
    <property type="match status" value="1"/>
</dbReference>
<dbReference type="InterPro" id="IPR034154">
    <property type="entry name" value="TOPRIM_DnaG/twinkle"/>
</dbReference>
<dbReference type="SMART" id="SM00778">
    <property type="entry name" value="Prim_Zn_Ribbon"/>
    <property type="match status" value="1"/>
</dbReference>
<dbReference type="GO" id="GO:0004386">
    <property type="term" value="F:helicase activity"/>
    <property type="evidence" value="ECO:0007669"/>
    <property type="project" value="InterPro"/>
</dbReference>
<dbReference type="GO" id="GO:0006269">
    <property type="term" value="P:DNA replication, synthesis of primer"/>
    <property type="evidence" value="ECO:0007669"/>
    <property type="project" value="TreeGrafter"/>
</dbReference>
<dbReference type="GO" id="GO:0008270">
    <property type="term" value="F:zinc ion binding"/>
    <property type="evidence" value="ECO:0007669"/>
    <property type="project" value="UniProtKB-KW"/>
</dbReference>
<feature type="domain" description="DNA primase/helicase Gp4 N-terminal Bacteriophage T7-like" evidence="6">
    <location>
        <begin position="24"/>
        <end position="59"/>
    </location>
</feature>
<sequence>MTVGEIVSLLEARGINLKKKTAGEMAGPCPFCGGTDRFCVWPEENRFWCRGCNRKGDTIQLLRDLDGLSFEEATEAVGKPTTATPRKTAKSGKPTRQPFVHPELGKPDHGYSYANVKGELVFCVCRWDATTTRKKEIRQCLPDGLTWSLKGVPLCLYNQPDIAKYPTMPVWFVEGEKCADLLTSIDIKPATTAPLGAGKWPRLQSEYNIGEPLTGRTVYILPDNDAPGRKHADDIAQSLHGKAKEIKIVELPGLPEKGDVCDFLEEHGADGTFKTLLELANETPVYTPQENEISISGKKDIAAMVREYLLEEFDGGVFRISDLKRELGLSDADYTLARQCVRRMAAHQGLVEKHGQSLGTYRVVSKKKSQISWDEVQAKPSSLLLPGGLNEIVTTREGDLIAFAGFKNMSKTAIATEIVRLNLDTFQVHFFITEYKSRMKQRLLDFGVRLDHPNLHCYQIEKSDYIPDKIESGEGVLNVIDHMPNLDNFYLVGKVQDEIHRGLNGALCVITHQKLNHPRL</sequence>